<sequence length="144" mass="15281">MYPLFIAAALAISLAIAFTSHIARQAEDSERATVQAIASNAAIYLGRAKSYVRSNPTYSGPLDAGAMSLPSWFEKLDGLQGYAEQGKGYVFLTGYSAQQAVDAGDLMQTSYARGLKVAGVVHSPTGDVFNPPAQIPDGAYVIRF</sequence>
<keyword evidence="3" id="KW-1185">Reference proteome</keyword>
<feature type="signal peptide" evidence="1">
    <location>
        <begin position="1"/>
        <end position="22"/>
    </location>
</feature>
<dbReference type="Proteomes" id="UP001306668">
    <property type="component" value="Unassembled WGS sequence"/>
</dbReference>
<organism evidence="2 3">
    <name type="scientific">Stenotrophomonas sepilia</name>
    <dbReference type="NCBI Taxonomy" id="2860290"/>
    <lineage>
        <taxon>Bacteria</taxon>
        <taxon>Pseudomonadati</taxon>
        <taxon>Pseudomonadota</taxon>
        <taxon>Gammaproteobacteria</taxon>
        <taxon>Lysobacterales</taxon>
        <taxon>Lysobacteraceae</taxon>
        <taxon>Stenotrophomonas</taxon>
        <taxon>Stenotrophomonas maltophilia group</taxon>
    </lineage>
</organism>
<gene>
    <name evidence="2" type="ORF">STENOSP10_29800</name>
</gene>
<reference evidence="3" key="1">
    <citation type="submission" date="2023-07" db="EMBL/GenBank/DDBJ databases">
        <title>Genome sequence of Stenotrophomonas sp. Alg010 isolated from Sargassum waste.</title>
        <authorList>
            <person name="Mohapatra"/>
            <person name="B.R."/>
        </authorList>
    </citation>
    <scope>NUCLEOTIDE SEQUENCE [LARGE SCALE GENOMIC DNA]</scope>
    <source>
        <strain evidence="3">Alg010</strain>
    </source>
</reference>
<evidence type="ECO:0000313" key="2">
    <source>
        <dbReference type="EMBL" id="GMR28759.1"/>
    </source>
</evidence>
<dbReference type="Pfam" id="PF07419">
    <property type="entry name" value="PilM"/>
    <property type="match status" value="1"/>
</dbReference>
<dbReference type="InterPro" id="IPR009987">
    <property type="entry name" value="IM_PilM"/>
</dbReference>
<dbReference type="Gene3D" id="3.30.1300.90">
    <property type="entry name" value="PilM protein, N-terminal domain"/>
    <property type="match status" value="1"/>
</dbReference>
<feature type="chain" id="PRO_5046063843" description="PilM protein" evidence="1">
    <location>
        <begin position="23"/>
        <end position="144"/>
    </location>
</feature>
<dbReference type="InterPro" id="IPR041883">
    <property type="entry name" value="PilM_N-ter"/>
</dbReference>
<comment type="caution">
    <text evidence="2">The sequence shown here is derived from an EMBL/GenBank/DDBJ whole genome shotgun (WGS) entry which is preliminary data.</text>
</comment>
<evidence type="ECO:0000256" key="1">
    <source>
        <dbReference type="SAM" id="SignalP"/>
    </source>
</evidence>
<evidence type="ECO:0008006" key="4">
    <source>
        <dbReference type="Google" id="ProtNLM"/>
    </source>
</evidence>
<dbReference type="EMBL" id="BTRJ01000034">
    <property type="protein sequence ID" value="GMR28759.1"/>
    <property type="molecule type" value="Genomic_DNA"/>
</dbReference>
<proteinExistence type="predicted"/>
<protein>
    <recommendedName>
        <fullName evidence="4">PilM protein</fullName>
    </recommendedName>
</protein>
<dbReference type="RefSeq" id="WP_338167954.1">
    <property type="nucleotide sequence ID" value="NZ_BTRJ01000034.1"/>
</dbReference>
<name>A0ABQ6QEZ2_9GAMM</name>
<accession>A0ABQ6QEZ2</accession>
<keyword evidence="1" id="KW-0732">Signal</keyword>
<evidence type="ECO:0000313" key="3">
    <source>
        <dbReference type="Proteomes" id="UP001306668"/>
    </source>
</evidence>